<organism evidence="13 14">
    <name type="scientific">Dioscorea zingiberensis</name>
    <dbReference type="NCBI Taxonomy" id="325984"/>
    <lineage>
        <taxon>Eukaryota</taxon>
        <taxon>Viridiplantae</taxon>
        <taxon>Streptophyta</taxon>
        <taxon>Embryophyta</taxon>
        <taxon>Tracheophyta</taxon>
        <taxon>Spermatophyta</taxon>
        <taxon>Magnoliopsida</taxon>
        <taxon>Liliopsida</taxon>
        <taxon>Dioscoreales</taxon>
        <taxon>Dioscoreaceae</taxon>
        <taxon>Dioscorea</taxon>
    </lineage>
</organism>
<dbReference type="FunFam" id="3.40.720.10:FF:000078">
    <property type="entry name" value="GPI ethanolamine phosphate transferase 2 isoform X4"/>
    <property type="match status" value="1"/>
</dbReference>
<evidence type="ECO:0000256" key="9">
    <source>
        <dbReference type="ARBA" id="ARBA00023136"/>
    </source>
</evidence>
<dbReference type="InterPro" id="IPR037674">
    <property type="entry name" value="PIG-G_N"/>
</dbReference>
<dbReference type="InterPro" id="IPR017850">
    <property type="entry name" value="Alkaline_phosphatase_core_sf"/>
</dbReference>
<evidence type="ECO:0000256" key="11">
    <source>
        <dbReference type="SAM" id="Phobius"/>
    </source>
</evidence>
<name>A0A9D5HM52_9LILI</name>
<evidence type="ECO:0000256" key="6">
    <source>
        <dbReference type="ARBA" id="ARBA00022692"/>
    </source>
</evidence>
<dbReference type="OrthoDB" id="272139at2759"/>
<dbReference type="Pfam" id="PF01663">
    <property type="entry name" value="Phosphodiest"/>
    <property type="match status" value="1"/>
</dbReference>
<keyword evidence="10" id="KW-0325">Glycoprotein</keyword>
<keyword evidence="7" id="KW-0256">Endoplasmic reticulum</keyword>
<evidence type="ECO:0000259" key="12">
    <source>
        <dbReference type="Pfam" id="PF19316"/>
    </source>
</evidence>
<dbReference type="GO" id="GO:0051267">
    <property type="term" value="F:CP2 mannose-ethanolamine phosphotransferase activity"/>
    <property type="evidence" value="ECO:0007669"/>
    <property type="project" value="TreeGrafter"/>
</dbReference>
<evidence type="ECO:0000313" key="14">
    <source>
        <dbReference type="Proteomes" id="UP001085076"/>
    </source>
</evidence>
<evidence type="ECO:0000256" key="10">
    <source>
        <dbReference type="ARBA" id="ARBA00023180"/>
    </source>
</evidence>
<feature type="transmembrane region" description="Helical" evidence="11">
    <location>
        <begin position="475"/>
        <end position="498"/>
    </location>
</feature>
<reference evidence="13" key="2">
    <citation type="journal article" date="2022" name="Hortic Res">
        <title>The genome of Dioscorea zingiberensis sheds light on the biosynthesis, origin and evolution of the medicinally important diosgenin saponins.</title>
        <authorList>
            <person name="Li Y."/>
            <person name="Tan C."/>
            <person name="Li Z."/>
            <person name="Guo J."/>
            <person name="Li S."/>
            <person name="Chen X."/>
            <person name="Wang C."/>
            <person name="Dai X."/>
            <person name="Yang H."/>
            <person name="Song W."/>
            <person name="Hou L."/>
            <person name="Xu J."/>
            <person name="Tong Z."/>
            <person name="Xu A."/>
            <person name="Yuan X."/>
            <person name="Wang W."/>
            <person name="Yang Q."/>
            <person name="Chen L."/>
            <person name="Sun Z."/>
            <person name="Wang K."/>
            <person name="Pan B."/>
            <person name="Chen J."/>
            <person name="Bao Y."/>
            <person name="Liu F."/>
            <person name="Qi X."/>
            <person name="Gang D.R."/>
            <person name="Wen J."/>
            <person name="Li J."/>
        </authorList>
    </citation>
    <scope>NUCLEOTIDE SEQUENCE</scope>
    <source>
        <strain evidence="13">Dzin_1.0</strain>
    </source>
</reference>
<feature type="transmembrane region" description="Helical" evidence="11">
    <location>
        <begin position="622"/>
        <end position="645"/>
    </location>
</feature>
<feature type="transmembrane region" description="Helical" evidence="11">
    <location>
        <begin position="570"/>
        <end position="591"/>
    </location>
</feature>
<proteinExistence type="inferred from homology"/>
<dbReference type="EMBL" id="JAGGNH010000002">
    <property type="protein sequence ID" value="KAJ0981468.1"/>
    <property type="molecule type" value="Genomic_DNA"/>
</dbReference>
<dbReference type="Pfam" id="PF19316">
    <property type="entry name" value="PIGO_PIGG"/>
    <property type="match status" value="1"/>
</dbReference>
<dbReference type="InterPro" id="IPR002591">
    <property type="entry name" value="Phosphodiest/P_Trfase"/>
</dbReference>
<evidence type="ECO:0000256" key="2">
    <source>
        <dbReference type="ARBA" id="ARBA00004687"/>
    </source>
</evidence>
<keyword evidence="8 11" id="KW-1133">Transmembrane helix</keyword>
<evidence type="ECO:0000256" key="8">
    <source>
        <dbReference type="ARBA" id="ARBA00022989"/>
    </source>
</evidence>
<dbReference type="Gene3D" id="3.40.720.10">
    <property type="entry name" value="Alkaline Phosphatase, subunit A"/>
    <property type="match status" value="1"/>
</dbReference>
<keyword evidence="4" id="KW-0337">GPI-anchor biosynthesis</keyword>
<evidence type="ECO:0000256" key="5">
    <source>
        <dbReference type="ARBA" id="ARBA00022679"/>
    </source>
</evidence>
<dbReference type="GO" id="GO:0006506">
    <property type="term" value="P:GPI anchor biosynthetic process"/>
    <property type="evidence" value="ECO:0007669"/>
    <property type="project" value="UniProtKB-KW"/>
</dbReference>
<comment type="caution">
    <text evidence="13">The sequence shown here is derived from an EMBL/GenBank/DDBJ whole genome shotgun (WGS) entry which is preliminary data.</text>
</comment>
<comment type="pathway">
    <text evidence="2">Glycolipid biosynthesis; glycosylphosphatidylinositol-anchor biosynthesis.</text>
</comment>
<reference evidence="13" key="1">
    <citation type="submission" date="2021-03" db="EMBL/GenBank/DDBJ databases">
        <authorList>
            <person name="Li Z."/>
            <person name="Yang C."/>
        </authorList>
    </citation>
    <scope>NUCLEOTIDE SEQUENCE</scope>
    <source>
        <strain evidence="13">Dzin_1.0</strain>
        <tissue evidence="13">Leaf</tissue>
    </source>
</reference>
<dbReference type="InterPro" id="IPR045687">
    <property type="entry name" value="PIGG/GPI7_C"/>
</dbReference>
<keyword evidence="9 11" id="KW-0472">Membrane</keyword>
<dbReference type="SUPFAM" id="SSF53649">
    <property type="entry name" value="Alkaline phosphatase-like"/>
    <property type="match status" value="1"/>
</dbReference>
<keyword evidence="5" id="KW-0808">Transferase</keyword>
<dbReference type="CDD" id="cd16024">
    <property type="entry name" value="GPI_EPT_2"/>
    <property type="match status" value="1"/>
</dbReference>
<accession>A0A9D5HM52</accession>
<evidence type="ECO:0000256" key="7">
    <source>
        <dbReference type="ARBA" id="ARBA00022824"/>
    </source>
</evidence>
<evidence type="ECO:0000256" key="1">
    <source>
        <dbReference type="ARBA" id="ARBA00004477"/>
    </source>
</evidence>
<gene>
    <name evidence="13" type="ORF">J5N97_009723</name>
</gene>
<dbReference type="InterPro" id="IPR039527">
    <property type="entry name" value="PIGG/GPI7"/>
</dbReference>
<dbReference type="Proteomes" id="UP001085076">
    <property type="component" value="Miscellaneous, Linkage group lg02"/>
</dbReference>
<dbReference type="GO" id="GO:0005789">
    <property type="term" value="C:endoplasmic reticulum membrane"/>
    <property type="evidence" value="ECO:0007669"/>
    <property type="project" value="UniProtKB-SubCell"/>
</dbReference>
<feature type="domain" description="GPI ethanolamine phosphate transferase 2 C-terminal" evidence="12">
    <location>
        <begin position="759"/>
        <end position="785"/>
    </location>
</feature>
<dbReference type="AlphaFoldDB" id="A0A9D5HM52"/>
<evidence type="ECO:0000256" key="4">
    <source>
        <dbReference type="ARBA" id="ARBA00022502"/>
    </source>
</evidence>
<evidence type="ECO:0000313" key="13">
    <source>
        <dbReference type="EMBL" id="KAJ0981468.1"/>
    </source>
</evidence>
<feature type="transmembrane region" description="Helical" evidence="11">
    <location>
        <begin position="519"/>
        <end position="537"/>
    </location>
</feature>
<keyword evidence="6 11" id="KW-0812">Transmembrane</keyword>
<sequence>MSCSLLATCALAAVILQILGLFLFVIGFFPVKPSLSGISGPESYRMPSCDAEVIAAEVDLPSDQLKSLYRDLSKIPPSFDRLVLMVVDGLPAEFVLGRGDSHPSKAMTEAMPYTQSLLLKREAIAYHAKAAPPTVTMPRLKAMVSGAIGGFLDVAFNFNTQAFLDDNLLDQFYRIGWKMVMLGDDTWIKLFPGLFSRQDGVSSFFVKDTVEVDHNVTRHLEVELAANDWSLLILHYLGLDHVGHIGGRQSNLMASKLNEMDGVIKMIHTRQVQDRDNVDRRTLLVVVSDHGMTESGNHGGSTYEETDSLALFIGIGPGYPLYAPNEHNEVFQVDITPTLALLFGVPIPKNNIGVLLMEIFNILTDEQKLQALELNSWQLLRLLRAHIRDLCCGDFLCGINDGHDLAVNGSFKNDKEKFTQLFSRAIVGHNLWKTHQDSRVNNTDDIRVAVALYNDFLGNASEWLSHRATDKPIKLLVSGICAMLISCVLLISFLICFFKEVYFTSKQSDYLLKKHACRWYWHEAFVFLGIFAHVISLDNFLATYLGNELFCSFSGAIKEKPGFNNLLQLFGMWISVAIIMILVLLVTPWKISVHYQEKKWMTKLNSNSGSLDASISFPLFDAVWASTYLIGVTYCVCWCLLQLLLQQPINAIPVFLLFLQLLASMIYFSTDKSDHRQWIKVAAIYFLGMSGHFGLGNSNSLATVDVGSIHLESQVTFDNTFCQHTSELGVILQRTIALPCLIPFALNSIVLTASTIILLFMRNHLFIWSVFSPKYLYVCAATLACMLGYAW</sequence>
<dbReference type="PANTHER" id="PTHR23072:SF0">
    <property type="entry name" value="GPI ETHANOLAMINE PHOSPHATE TRANSFERASE 2"/>
    <property type="match status" value="1"/>
</dbReference>
<comment type="subcellular location">
    <subcellularLocation>
        <location evidence="1">Endoplasmic reticulum membrane</location>
        <topology evidence="1">Multi-pass membrane protein</topology>
    </subcellularLocation>
</comment>
<dbReference type="PANTHER" id="PTHR23072">
    <property type="entry name" value="PHOSPHATIDYLINOSITOL GLYCAN-RELATED"/>
    <property type="match status" value="1"/>
</dbReference>
<evidence type="ECO:0000256" key="3">
    <source>
        <dbReference type="ARBA" id="ARBA00005315"/>
    </source>
</evidence>
<feature type="transmembrane region" description="Helical" evidence="11">
    <location>
        <begin position="651"/>
        <end position="670"/>
    </location>
</feature>
<comment type="similarity">
    <text evidence="3">Belongs to the PIGG/PIGN/PIGO family. PIGG subfamily.</text>
</comment>
<protein>
    <recommendedName>
        <fullName evidence="12">GPI ethanolamine phosphate transferase 2 C-terminal domain-containing protein</fullName>
    </recommendedName>
</protein>
<feature type="transmembrane region" description="Helical" evidence="11">
    <location>
        <begin position="773"/>
        <end position="790"/>
    </location>
</feature>
<keyword evidence="14" id="KW-1185">Reference proteome</keyword>
<feature type="transmembrane region" description="Helical" evidence="11">
    <location>
        <begin position="736"/>
        <end position="761"/>
    </location>
</feature>